<dbReference type="PANTHER" id="PTHR36180:SF2">
    <property type="entry name" value="BRO FAMILY PROTEIN"/>
    <property type="match status" value="1"/>
</dbReference>
<dbReference type="GO" id="GO:0003677">
    <property type="term" value="F:DNA binding"/>
    <property type="evidence" value="ECO:0007669"/>
    <property type="project" value="InterPro"/>
</dbReference>
<dbReference type="InterPro" id="IPR003497">
    <property type="entry name" value="BRO_N_domain"/>
</dbReference>
<dbReference type="InterPro" id="IPR005039">
    <property type="entry name" value="Ant_C"/>
</dbReference>
<protein>
    <submittedName>
        <fullName evidence="2">Phage antirepressor KilAC domain-containing protein</fullName>
    </submittedName>
</protein>
<evidence type="ECO:0000259" key="1">
    <source>
        <dbReference type="PROSITE" id="PS51750"/>
    </source>
</evidence>
<dbReference type="EMBL" id="CP095081">
    <property type="protein sequence ID" value="WAI93772.1"/>
    <property type="molecule type" value="Genomic_DNA"/>
</dbReference>
<proteinExistence type="predicted"/>
<dbReference type="AlphaFoldDB" id="A0AAF0A209"/>
<sequence length="260" mass="29887">MNQLEVFQNAEFGSVRTVTIGGVPYFVGKDVATILKYKDTSDALKRHVDEEDKLTRHFTDSGQNRSMYIINESGLYSLILSSKMPNAKKFKRWVTNEVLPSIRQHGVYATDSFIKKSIEDPAWAILVLQELQAKNEQIAIQAQQISELQPKANYYDVVLNCKDLVTISVIAKDYGWTAIEMNRYLKKKKVQFKQGKIWLLYKEYASYGYTSTKTHTHKGKDGTDHTSVHTYWSQSGRLFIYNLLKNDGILPMIERGEENV</sequence>
<dbReference type="Proteomes" id="UP001164948">
    <property type="component" value="Chromosome"/>
</dbReference>
<organism evidence="2 3">
    <name type="scientific">Streptococcus dysgalactiae</name>
    <dbReference type="NCBI Taxonomy" id="1334"/>
    <lineage>
        <taxon>Bacteria</taxon>
        <taxon>Bacillati</taxon>
        <taxon>Bacillota</taxon>
        <taxon>Bacilli</taxon>
        <taxon>Lactobacillales</taxon>
        <taxon>Streptococcaceae</taxon>
        <taxon>Streptococcus</taxon>
    </lineage>
</organism>
<reference evidence="2" key="1">
    <citation type="submission" date="2022-03" db="EMBL/GenBank/DDBJ databases">
        <title>Characterization and genomic analysis of a Streptococcus dysgalactiae associated with cultured channel catfish mortalities in China.</title>
        <authorList>
            <person name="Wang J."/>
            <person name="Geng Y."/>
        </authorList>
    </citation>
    <scope>NUCLEOTIDE SEQUENCE</scope>
    <source>
        <strain evidence="2">WJ001</strain>
    </source>
</reference>
<name>A0AAF0A209_STRDY</name>
<dbReference type="PROSITE" id="PS51750">
    <property type="entry name" value="BRO_N"/>
    <property type="match status" value="1"/>
</dbReference>
<dbReference type="Pfam" id="PF02498">
    <property type="entry name" value="Bro-N"/>
    <property type="match status" value="1"/>
</dbReference>
<evidence type="ECO:0000313" key="2">
    <source>
        <dbReference type="EMBL" id="WAI93772.1"/>
    </source>
</evidence>
<dbReference type="Pfam" id="PF03374">
    <property type="entry name" value="ANT"/>
    <property type="match status" value="1"/>
</dbReference>
<accession>A0AAF0A209</accession>
<evidence type="ECO:0000313" key="3">
    <source>
        <dbReference type="Proteomes" id="UP001164948"/>
    </source>
</evidence>
<dbReference type="RefSeq" id="WP_129555517.1">
    <property type="nucleotide sequence ID" value="NZ_AP018726.1"/>
</dbReference>
<feature type="domain" description="Bro-N" evidence="1">
    <location>
        <begin position="1"/>
        <end position="106"/>
    </location>
</feature>
<gene>
    <name evidence="2" type="ORF">MP619_04005</name>
</gene>
<dbReference type="PANTHER" id="PTHR36180">
    <property type="entry name" value="DNA-BINDING PROTEIN-RELATED-RELATED"/>
    <property type="match status" value="1"/>
</dbReference>
<dbReference type="SMART" id="SM01040">
    <property type="entry name" value="Bro-N"/>
    <property type="match status" value="1"/>
</dbReference>